<dbReference type="RefSeq" id="WP_172692596.1">
    <property type="nucleotide sequence ID" value="NZ_MF547664.1"/>
</dbReference>
<accession>A0A2R4NC83</accession>
<dbReference type="PANTHER" id="PTHR34706">
    <property type="entry name" value="SLR1338 PROTEIN"/>
    <property type="match status" value="1"/>
</dbReference>
<dbReference type="PROSITE" id="PS50234">
    <property type="entry name" value="VWFA"/>
    <property type="match status" value="1"/>
</dbReference>
<dbReference type="Gene3D" id="3.40.50.410">
    <property type="entry name" value="von Willebrand factor, type A domain"/>
    <property type="match status" value="1"/>
</dbReference>
<gene>
    <name evidence="2" type="ORF">plasmid_LIBA6289_00056</name>
</gene>
<evidence type="ECO:0000259" key="1">
    <source>
        <dbReference type="PROSITE" id="PS50234"/>
    </source>
</evidence>
<dbReference type="InterPro" id="IPR036465">
    <property type="entry name" value="vWFA_dom_sf"/>
</dbReference>
<dbReference type="Pfam" id="PF10138">
    <property type="entry name" value="vWA-TerF-like"/>
    <property type="match status" value="1"/>
</dbReference>
<feature type="domain" description="VWFA" evidence="1">
    <location>
        <begin position="63"/>
        <end position="240"/>
    </location>
</feature>
<organism evidence="2">
    <name type="scientific">Clostridioides difficile</name>
    <name type="common">Peptoclostridium difficile</name>
    <dbReference type="NCBI Taxonomy" id="1496"/>
    <lineage>
        <taxon>Bacteria</taxon>
        <taxon>Bacillati</taxon>
        <taxon>Bacillota</taxon>
        <taxon>Clostridia</taxon>
        <taxon>Peptostreptococcales</taxon>
        <taxon>Peptostreptococcaceae</taxon>
        <taxon>Clostridioides</taxon>
    </lineage>
</organism>
<dbReference type="InterPro" id="IPR002035">
    <property type="entry name" value="VWF_A"/>
</dbReference>
<dbReference type="EMBL" id="MF547664">
    <property type="protein sequence ID" value="AVX33741.1"/>
    <property type="molecule type" value="Genomic_DNA"/>
</dbReference>
<name>A0A2R4NC83_CLODI</name>
<reference evidence="2" key="1">
    <citation type="journal article" date="2018" name="Genome Biol. Evol.">
        <title>Two Groups of Cocirculating, Epidemic Clostridiodes difficile Strains Microdiversify through Different Mechanisms.</title>
        <authorList>
            <person name="Murillo T."/>
            <person name="Ramirez-Vargas G."/>
            <person name="Riedel T."/>
            <person name="Overmann J."/>
            <person name="Andersen J.M."/>
            <person name="Guzman-Verri C."/>
            <person name="Chaves-Olarte E."/>
            <person name="Rodriguez C."/>
        </authorList>
    </citation>
    <scope>NUCLEOTIDE SEQUENCE</scope>
    <source>
        <strain evidence="2">LIBA-6289</strain>
        <plasmid evidence="2">LIBA6289</plasmid>
    </source>
</reference>
<proteinExistence type="predicted"/>
<evidence type="ECO:0000313" key="2">
    <source>
        <dbReference type="EMBL" id="AVX33741.1"/>
    </source>
</evidence>
<dbReference type="AlphaFoldDB" id="A0A2R4NC83"/>
<keyword evidence="2" id="KW-0614">Plasmid</keyword>
<geneLocation type="plasmid" evidence="2">
    <name>LIBA6289</name>
</geneLocation>
<dbReference type="SMART" id="SM00327">
    <property type="entry name" value="VWA"/>
    <property type="match status" value="1"/>
</dbReference>
<dbReference type="SUPFAM" id="SSF53300">
    <property type="entry name" value="vWA-like"/>
    <property type="match status" value="1"/>
</dbReference>
<dbReference type="InterPro" id="IPR019303">
    <property type="entry name" value="vWA_TerF_C"/>
</dbReference>
<protein>
    <submittedName>
        <fullName evidence="2">von Willebrand factor type A domain protein</fullName>
    </submittedName>
</protein>
<dbReference type="PANTHER" id="PTHR34706:SF1">
    <property type="entry name" value="VWFA DOMAIN-CONTAINING PROTEIN"/>
    <property type="match status" value="1"/>
</dbReference>
<sequence length="257" mass="30077">MNIFNFKRNKKNGRGVDVINEESNNRQTILELKKEKINLRKEKINTICLTKKEFINIEKTKFDVVVVLDCSGSTSNLFKNGTIQNILEKLLPISLKFDDDGELDVWLFNTSAYQFKSINIDNFFNYVEKENLYSEVGGGTYYSPVIKEIISKKIDKEKTNNPVYVIFITDGDNFDKKETKQVIIEASNKPIFWQFVGIGREKFEFLESLDTMTGREVDNANFFSVNNIEVIEENELYEKVMKELPIWFKEIEKKRIL</sequence>